<feature type="transmembrane region" description="Helical" evidence="6">
    <location>
        <begin position="202"/>
        <end position="225"/>
    </location>
</feature>
<evidence type="ECO:0000256" key="6">
    <source>
        <dbReference type="SAM" id="Phobius"/>
    </source>
</evidence>
<proteinExistence type="predicted"/>
<dbReference type="InterPro" id="IPR008952">
    <property type="entry name" value="Tetraspanin_EC2_sf"/>
</dbReference>
<evidence type="ECO:0000256" key="1">
    <source>
        <dbReference type="ARBA" id="ARBA00004127"/>
    </source>
</evidence>
<dbReference type="InParanoid" id="A0A3Q3GA63"/>
<comment type="subcellular location">
    <subcellularLocation>
        <location evidence="1">Endomembrane system</location>
        <topology evidence="1">Multi-pass membrane protein</topology>
    </subcellularLocation>
</comment>
<evidence type="ECO:0000256" key="5">
    <source>
        <dbReference type="ARBA" id="ARBA00023180"/>
    </source>
</evidence>
<reference evidence="7" key="2">
    <citation type="submission" date="2025-09" db="UniProtKB">
        <authorList>
            <consortium name="Ensembl"/>
        </authorList>
    </citation>
    <scope>IDENTIFICATION</scope>
</reference>
<name>A0A3Q3GA63_9LABR</name>
<dbReference type="GeneTree" id="ENSGT00940000155083"/>
<dbReference type="PANTHER" id="PTHR19282:SF216">
    <property type="entry name" value="TETRASPANIN-1"/>
    <property type="match status" value="1"/>
</dbReference>
<dbReference type="STRING" id="56723.ENSLBEP00000030046"/>
<dbReference type="PANTHER" id="PTHR19282">
    <property type="entry name" value="TETRASPANIN"/>
    <property type="match status" value="1"/>
</dbReference>
<dbReference type="Pfam" id="PF00335">
    <property type="entry name" value="Tetraspanin"/>
    <property type="match status" value="1"/>
</dbReference>
<keyword evidence="3 6" id="KW-1133">Transmembrane helix</keyword>
<dbReference type="Proteomes" id="UP000261660">
    <property type="component" value="Unplaced"/>
</dbReference>
<organism evidence="7 8">
    <name type="scientific">Labrus bergylta</name>
    <name type="common">ballan wrasse</name>
    <dbReference type="NCBI Taxonomy" id="56723"/>
    <lineage>
        <taxon>Eukaryota</taxon>
        <taxon>Metazoa</taxon>
        <taxon>Chordata</taxon>
        <taxon>Craniata</taxon>
        <taxon>Vertebrata</taxon>
        <taxon>Euteleostomi</taxon>
        <taxon>Actinopterygii</taxon>
        <taxon>Neopterygii</taxon>
        <taxon>Teleostei</taxon>
        <taxon>Neoteleostei</taxon>
        <taxon>Acanthomorphata</taxon>
        <taxon>Eupercaria</taxon>
        <taxon>Labriformes</taxon>
        <taxon>Labridae</taxon>
        <taxon>Labrus</taxon>
    </lineage>
</organism>
<keyword evidence="4 6" id="KW-0472">Membrane</keyword>
<evidence type="ECO:0000313" key="7">
    <source>
        <dbReference type="Ensembl" id="ENSLBEP00000030046.1"/>
    </source>
</evidence>
<dbReference type="Gene3D" id="1.10.1450.10">
    <property type="entry name" value="Tetraspanin"/>
    <property type="match status" value="1"/>
</dbReference>
<dbReference type="Ensembl" id="ENSLBET00000031451.1">
    <property type="protein sequence ID" value="ENSLBEP00000030046.1"/>
    <property type="gene ID" value="ENSLBEG00000022730.1"/>
</dbReference>
<accession>A0A3Q3GA63</accession>
<feature type="transmembrane region" description="Helical" evidence="6">
    <location>
        <begin position="62"/>
        <end position="85"/>
    </location>
</feature>
<reference evidence="7" key="1">
    <citation type="submission" date="2025-08" db="UniProtKB">
        <authorList>
            <consortium name="Ensembl"/>
        </authorList>
    </citation>
    <scope>IDENTIFICATION</scope>
</reference>
<dbReference type="InterPro" id="IPR018499">
    <property type="entry name" value="Tetraspanin/Peripherin"/>
</dbReference>
<keyword evidence="5" id="KW-0325">Glycoprotein</keyword>
<keyword evidence="2 6" id="KW-0812">Transmembrane</keyword>
<keyword evidence="8" id="KW-1185">Reference proteome</keyword>
<feature type="transmembrane region" description="Helical" evidence="6">
    <location>
        <begin position="12"/>
        <end position="42"/>
    </location>
</feature>
<dbReference type="SUPFAM" id="SSF48652">
    <property type="entry name" value="Tetraspanin"/>
    <property type="match status" value="1"/>
</dbReference>
<evidence type="ECO:0000256" key="3">
    <source>
        <dbReference type="ARBA" id="ARBA00022989"/>
    </source>
</evidence>
<evidence type="ECO:0000313" key="8">
    <source>
        <dbReference type="Proteomes" id="UP000261660"/>
    </source>
</evidence>
<dbReference type="AlphaFoldDB" id="A0A3Q3GA63"/>
<dbReference type="GO" id="GO:0005886">
    <property type="term" value="C:plasma membrane"/>
    <property type="evidence" value="ECO:0007669"/>
    <property type="project" value="TreeGrafter"/>
</dbReference>
<evidence type="ECO:0000256" key="2">
    <source>
        <dbReference type="ARBA" id="ARBA00022692"/>
    </source>
</evidence>
<feature type="transmembrane region" description="Helical" evidence="6">
    <location>
        <begin position="97"/>
        <end position="117"/>
    </location>
</feature>
<dbReference type="GO" id="GO:0012505">
    <property type="term" value="C:endomembrane system"/>
    <property type="evidence" value="ECO:0007669"/>
    <property type="project" value="UniProtKB-SubCell"/>
</dbReference>
<dbReference type="PRINTS" id="PR00259">
    <property type="entry name" value="TMFOUR"/>
</dbReference>
<evidence type="ECO:0000256" key="4">
    <source>
        <dbReference type="ARBA" id="ARBA00023136"/>
    </source>
</evidence>
<sequence length="307" mass="33953">MLNSVAEMSACCSWGLWFSFISVLLFFLQIVGFAFLGLGLWLRFSDNTRGIFEIDALSSTTFVIAVTVLITLGSVMLFVVVFGDYGACNEKRCALQVFNVLLTLLAIAAIGIGVITYTQRVEVGQRIAEFYSSLYALYAINGDPVVQVTLTFIQEMLHCCGVTGVPVVETLKCPKPDSFSEHLIMPNCPQVISSKFDSQAPLMLGIFVGTGSLLVIALVCSIVLLKQLRTVQEEEEVTLLHESSGSTRTRKLYRNVSVSEQLMVPALQFKMFFFFSRPLSSRYVRERTGCEDGKQSSRITFAACNDT</sequence>
<protein>
    <submittedName>
        <fullName evidence="7">CD9 antigen-like</fullName>
    </submittedName>
</protein>